<evidence type="ECO:0000259" key="2">
    <source>
        <dbReference type="Pfam" id="PF13191"/>
    </source>
</evidence>
<dbReference type="EMBL" id="CAADGH010000016">
    <property type="protein sequence ID" value="VFK75158.1"/>
    <property type="molecule type" value="Genomic_DNA"/>
</dbReference>
<evidence type="ECO:0000256" key="1">
    <source>
        <dbReference type="SAM" id="MobiDB-lite"/>
    </source>
</evidence>
<dbReference type="SUPFAM" id="SSF52540">
    <property type="entry name" value="P-loop containing nucleoside triphosphate hydrolases"/>
    <property type="match status" value="1"/>
</dbReference>
<dbReference type="InterPro" id="IPR041664">
    <property type="entry name" value="AAA_16"/>
</dbReference>
<evidence type="ECO:0000313" key="3">
    <source>
        <dbReference type="EMBL" id="VFK27746.1"/>
    </source>
</evidence>
<dbReference type="Pfam" id="PF13191">
    <property type="entry name" value="AAA_16"/>
    <property type="match status" value="1"/>
</dbReference>
<dbReference type="AlphaFoldDB" id="A0A450XEN2"/>
<feature type="domain" description="Orc1-like AAA ATPase" evidence="2">
    <location>
        <begin position="48"/>
        <end position="175"/>
    </location>
</feature>
<evidence type="ECO:0000313" key="4">
    <source>
        <dbReference type="EMBL" id="VFK30261.1"/>
    </source>
</evidence>
<dbReference type="EMBL" id="CAADFO010000030">
    <property type="protein sequence ID" value="VFK27746.1"/>
    <property type="molecule type" value="Genomic_DNA"/>
</dbReference>
<name>A0A450XEN2_9GAMM</name>
<dbReference type="Gene3D" id="3.40.50.300">
    <property type="entry name" value="P-loop containing nucleotide triphosphate hydrolases"/>
    <property type="match status" value="1"/>
</dbReference>
<feature type="region of interest" description="Disordered" evidence="1">
    <location>
        <begin position="377"/>
        <end position="396"/>
    </location>
</feature>
<dbReference type="InterPro" id="IPR027417">
    <property type="entry name" value="P-loop_NTPase"/>
</dbReference>
<accession>A0A450XEN2</accession>
<evidence type="ECO:0000313" key="5">
    <source>
        <dbReference type="EMBL" id="VFK75158.1"/>
    </source>
</evidence>
<dbReference type="EMBL" id="CAADFQ010000014">
    <property type="protein sequence ID" value="VFK30261.1"/>
    <property type="molecule type" value="Genomic_DNA"/>
</dbReference>
<proteinExistence type="predicted"/>
<protein>
    <submittedName>
        <fullName evidence="3">AAA ATPase domain-containing protein</fullName>
    </submittedName>
</protein>
<organism evidence="3">
    <name type="scientific">Candidatus Kentrum sp. MB</name>
    <dbReference type="NCBI Taxonomy" id="2138164"/>
    <lineage>
        <taxon>Bacteria</taxon>
        <taxon>Pseudomonadati</taxon>
        <taxon>Pseudomonadota</taxon>
        <taxon>Gammaproteobacteria</taxon>
        <taxon>Candidatus Kentrum</taxon>
    </lineage>
</organism>
<gene>
    <name evidence="3" type="ORF">BECKMB1821G_GA0114241_10303</name>
    <name evidence="5" type="ORF">BECKMB1821H_GA0114242_101640</name>
    <name evidence="4" type="ORF">BECKMB1821I_GA0114274_101440</name>
</gene>
<sequence>MNKTFNFRARLGHKANPGFLPQDQRLAEIQNDKFPFVTGQELPENAPTFFGRDYVMHEILAALRHPDKPRCISLLGERHIGKSSLLNQVFAALGQEEGLITIHADIQDWSDCAPDHFFTDLQHAIQELFTDAPLDTAITEEDDPASAIIDYPRFRTALLPHARRYRFLLILDEFETLIGNPHFDARFFTDLRHLGSAPGLRFGYLIATRRPLSELRDQHQPFDSSAFWDIFGIAHVLGLLQPEEGLALMQEPWKRSLNGALLSSEDSKRIRNQVGLHPALLQIVLERHWWARDRRSPEADKIKRSVSPYLQELWEHRSQAEKEALVRILGGKSITQRASLRDLHNRGLIIKKDQKDTLFATLFEEFIRQTLEQDPELSQILTEPETKKDPDSQPPRVKKVLNSVLKWAGKIGEKRGSK</sequence>
<reference evidence="3" key="1">
    <citation type="submission" date="2019-02" db="EMBL/GenBank/DDBJ databases">
        <authorList>
            <person name="Gruber-Vodicka R. H."/>
            <person name="Seah K. B. B."/>
        </authorList>
    </citation>
    <scope>NUCLEOTIDE SEQUENCE</scope>
    <source>
        <strain evidence="3">BECK_BZ197</strain>
        <strain evidence="5">BECK_BZ198</strain>
        <strain evidence="4">BECK_BZ199</strain>
    </source>
</reference>